<reference evidence="1" key="1">
    <citation type="journal article" date="2022" name="bioRxiv">
        <title>Sequencing and chromosome-scale assembly of the giantPleurodeles waltlgenome.</title>
        <authorList>
            <person name="Brown T."/>
            <person name="Elewa A."/>
            <person name="Iarovenko S."/>
            <person name="Subramanian E."/>
            <person name="Araus A.J."/>
            <person name="Petzold A."/>
            <person name="Susuki M."/>
            <person name="Suzuki K.-i.T."/>
            <person name="Hayashi T."/>
            <person name="Toyoda A."/>
            <person name="Oliveira C."/>
            <person name="Osipova E."/>
            <person name="Leigh N.D."/>
            <person name="Simon A."/>
            <person name="Yun M.H."/>
        </authorList>
    </citation>
    <scope>NUCLEOTIDE SEQUENCE</scope>
    <source>
        <strain evidence="1">20211129_DDA</strain>
        <tissue evidence="1">Liver</tissue>
    </source>
</reference>
<dbReference type="EMBL" id="JANPWB010000011">
    <property type="protein sequence ID" value="KAJ1131761.1"/>
    <property type="molecule type" value="Genomic_DNA"/>
</dbReference>
<dbReference type="AlphaFoldDB" id="A0AAV7PUA0"/>
<evidence type="ECO:0000313" key="2">
    <source>
        <dbReference type="Proteomes" id="UP001066276"/>
    </source>
</evidence>
<dbReference type="Proteomes" id="UP001066276">
    <property type="component" value="Chromosome 7"/>
</dbReference>
<comment type="caution">
    <text evidence="1">The sequence shown here is derived from an EMBL/GenBank/DDBJ whole genome shotgun (WGS) entry which is preliminary data.</text>
</comment>
<sequence length="115" mass="13216">MLKDLDEVGERVATLERKDDGHSEENEWLQIEILRLQEQQIDLQSHTEDLENRSWRNNVPTVAEGTDLEGYETALFGFILGYTASPQVKLDRCHRVGPLRQSAGPRNILICVHDF</sequence>
<gene>
    <name evidence="1" type="ORF">NDU88_010094</name>
</gene>
<evidence type="ECO:0000313" key="1">
    <source>
        <dbReference type="EMBL" id="KAJ1131761.1"/>
    </source>
</evidence>
<organism evidence="1 2">
    <name type="scientific">Pleurodeles waltl</name>
    <name type="common">Iberian ribbed newt</name>
    <dbReference type="NCBI Taxonomy" id="8319"/>
    <lineage>
        <taxon>Eukaryota</taxon>
        <taxon>Metazoa</taxon>
        <taxon>Chordata</taxon>
        <taxon>Craniata</taxon>
        <taxon>Vertebrata</taxon>
        <taxon>Euteleostomi</taxon>
        <taxon>Amphibia</taxon>
        <taxon>Batrachia</taxon>
        <taxon>Caudata</taxon>
        <taxon>Salamandroidea</taxon>
        <taxon>Salamandridae</taxon>
        <taxon>Pleurodelinae</taxon>
        <taxon>Pleurodeles</taxon>
    </lineage>
</organism>
<protein>
    <submittedName>
        <fullName evidence="1">Uncharacterized protein</fullName>
    </submittedName>
</protein>
<keyword evidence="2" id="KW-1185">Reference proteome</keyword>
<name>A0AAV7PUA0_PLEWA</name>
<accession>A0AAV7PUA0</accession>
<proteinExistence type="predicted"/>